<name>A0A0A9BIS8_ARUDO</name>
<dbReference type="AlphaFoldDB" id="A0A0A9BIS8"/>
<proteinExistence type="predicted"/>
<reference evidence="1" key="1">
    <citation type="submission" date="2014-09" db="EMBL/GenBank/DDBJ databases">
        <authorList>
            <person name="Magalhaes I.L.F."/>
            <person name="Oliveira U."/>
            <person name="Santos F.R."/>
            <person name="Vidigal T.H.D.A."/>
            <person name="Brescovit A.D."/>
            <person name="Santos A.J."/>
        </authorList>
    </citation>
    <scope>NUCLEOTIDE SEQUENCE</scope>
    <source>
        <tissue evidence="1">Shoot tissue taken approximately 20 cm above the soil surface</tissue>
    </source>
</reference>
<protein>
    <submittedName>
        <fullName evidence="1">Uncharacterized protein</fullName>
    </submittedName>
</protein>
<dbReference type="EMBL" id="GBRH01236805">
    <property type="protein sequence ID" value="JAD61090.1"/>
    <property type="molecule type" value="Transcribed_RNA"/>
</dbReference>
<sequence>MPFNCFKMIVFSIPCFLIQSSD</sequence>
<organism evidence="1">
    <name type="scientific">Arundo donax</name>
    <name type="common">Giant reed</name>
    <name type="synonym">Donax arundinaceus</name>
    <dbReference type="NCBI Taxonomy" id="35708"/>
    <lineage>
        <taxon>Eukaryota</taxon>
        <taxon>Viridiplantae</taxon>
        <taxon>Streptophyta</taxon>
        <taxon>Embryophyta</taxon>
        <taxon>Tracheophyta</taxon>
        <taxon>Spermatophyta</taxon>
        <taxon>Magnoliopsida</taxon>
        <taxon>Liliopsida</taxon>
        <taxon>Poales</taxon>
        <taxon>Poaceae</taxon>
        <taxon>PACMAD clade</taxon>
        <taxon>Arundinoideae</taxon>
        <taxon>Arundineae</taxon>
        <taxon>Arundo</taxon>
    </lineage>
</organism>
<accession>A0A0A9BIS8</accession>
<reference evidence="1" key="2">
    <citation type="journal article" date="2015" name="Data Brief">
        <title>Shoot transcriptome of the giant reed, Arundo donax.</title>
        <authorList>
            <person name="Barrero R.A."/>
            <person name="Guerrero F.D."/>
            <person name="Moolhuijzen P."/>
            <person name="Goolsby J.A."/>
            <person name="Tidwell J."/>
            <person name="Bellgard S.E."/>
            <person name="Bellgard M.I."/>
        </authorList>
    </citation>
    <scope>NUCLEOTIDE SEQUENCE</scope>
    <source>
        <tissue evidence="1">Shoot tissue taken approximately 20 cm above the soil surface</tissue>
    </source>
</reference>
<evidence type="ECO:0000313" key="1">
    <source>
        <dbReference type="EMBL" id="JAD61090.1"/>
    </source>
</evidence>